<evidence type="ECO:0000313" key="7">
    <source>
        <dbReference type="Proteomes" id="UP000188246"/>
    </source>
</evidence>
<sequence>MSSEGNKVTFKQAAKEFTTTFKQAEMTIYSIVITYYLLLAFFPLLIAVGNILPYLHISQENILPYIKELLPADIYLILKDTILNLLAKSNGGLLSVSAIGTFWAVSKGINGIQISLNKAYGIPKQKMQFLRRIFSFLMVFFLLFVISLLLIFMGFGQTILEYALPRFGLPQDILATFIKLRWPVTSVILLVILFMLYYWVPNAKVHLRTIIPGAIFTTMSWMIVTQFFSLYINYFFRRINSYGILGGFIIFILWLNLAAKLIILGGVINVTVEKLVYGKIQKKKNVIDYYIEDRLSKEEDEHADLKKVLDRHGNKQKKSDKLGR</sequence>
<keyword evidence="2" id="KW-1003">Cell membrane</keyword>
<keyword evidence="7" id="KW-1185">Reference proteome</keyword>
<evidence type="ECO:0000256" key="3">
    <source>
        <dbReference type="ARBA" id="ARBA00022692"/>
    </source>
</evidence>
<dbReference type="GO" id="GO:0005886">
    <property type="term" value="C:plasma membrane"/>
    <property type="evidence" value="ECO:0007669"/>
    <property type="project" value="UniProtKB-SubCell"/>
</dbReference>
<dbReference type="PIRSF" id="PIRSF035875">
    <property type="entry name" value="RNase_BN"/>
    <property type="match status" value="1"/>
</dbReference>
<protein>
    <submittedName>
        <fullName evidence="6">Uncharacterized protein</fullName>
    </submittedName>
</protein>
<dbReference type="PANTHER" id="PTHR30213:SF0">
    <property type="entry name" value="UPF0761 MEMBRANE PROTEIN YIHY"/>
    <property type="match status" value="1"/>
</dbReference>
<dbReference type="PANTHER" id="PTHR30213">
    <property type="entry name" value="INNER MEMBRANE PROTEIN YHJD"/>
    <property type="match status" value="1"/>
</dbReference>
<dbReference type="AlphaFoldDB" id="A0A1Q2D447"/>
<dbReference type="EMBL" id="CP019609">
    <property type="protein sequence ID" value="AQP53113.1"/>
    <property type="molecule type" value="Genomic_DNA"/>
</dbReference>
<dbReference type="STRING" id="633807.BW732_01960"/>
<evidence type="ECO:0000256" key="4">
    <source>
        <dbReference type="ARBA" id="ARBA00022989"/>
    </source>
</evidence>
<keyword evidence="3" id="KW-0812">Transmembrane</keyword>
<evidence type="ECO:0000313" key="6">
    <source>
        <dbReference type="EMBL" id="AQP53113.1"/>
    </source>
</evidence>
<dbReference type="Proteomes" id="UP000188246">
    <property type="component" value="Chromosome"/>
</dbReference>
<dbReference type="OrthoDB" id="9775903at2"/>
<evidence type="ECO:0000256" key="2">
    <source>
        <dbReference type="ARBA" id="ARBA00022475"/>
    </source>
</evidence>
<keyword evidence="5" id="KW-0472">Membrane</keyword>
<keyword evidence="4" id="KW-1133">Transmembrane helix</keyword>
<dbReference type="InterPro" id="IPR017039">
    <property type="entry name" value="Virul_fac_BrkB"/>
</dbReference>
<proteinExistence type="predicted"/>
<organism evidence="6 7">
    <name type="scientific">Vagococcus penaei</name>
    <dbReference type="NCBI Taxonomy" id="633807"/>
    <lineage>
        <taxon>Bacteria</taxon>
        <taxon>Bacillati</taxon>
        <taxon>Bacillota</taxon>
        <taxon>Bacilli</taxon>
        <taxon>Lactobacillales</taxon>
        <taxon>Enterococcaceae</taxon>
        <taxon>Vagococcus</taxon>
    </lineage>
</organism>
<dbReference type="RefSeq" id="WP_077275210.1">
    <property type="nucleotide sequence ID" value="NZ_CP019609.1"/>
</dbReference>
<evidence type="ECO:0000256" key="5">
    <source>
        <dbReference type="ARBA" id="ARBA00023136"/>
    </source>
</evidence>
<dbReference type="Pfam" id="PF03631">
    <property type="entry name" value="Virul_fac_BrkB"/>
    <property type="match status" value="1"/>
</dbReference>
<accession>A0A1Q2D447</accession>
<dbReference type="KEGG" id="vpi:BW732_01960"/>
<dbReference type="NCBIfam" id="TIGR00765">
    <property type="entry name" value="yihY_not_rbn"/>
    <property type="match status" value="1"/>
</dbReference>
<evidence type="ECO:0000256" key="1">
    <source>
        <dbReference type="ARBA" id="ARBA00004651"/>
    </source>
</evidence>
<name>A0A1Q2D447_9ENTE</name>
<comment type="subcellular location">
    <subcellularLocation>
        <location evidence="1">Cell membrane</location>
        <topology evidence="1">Multi-pass membrane protein</topology>
    </subcellularLocation>
</comment>
<gene>
    <name evidence="6" type="ORF">BW732_01960</name>
</gene>
<reference evidence="6 7" key="1">
    <citation type="journal article" date="2010" name="Int. J. Syst. Evol. Microbiol.">
        <title>Vagococcus penaei sp. nov., isolated from spoilage microbiota of cooked shrimp (Penaeus vannamei).</title>
        <authorList>
            <person name="Jaffres E."/>
            <person name="Prevost H."/>
            <person name="Rossero A."/>
            <person name="Joffraud J.J."/>
            <person name="Dousset X."/>
        </authorList>
    </citation>
    <scope>NUCLEOTIDE SEQUENCE [LARGE SCALE GENOMIC DNA]</scope>
    <source>
        <strain evidence="6 7">CD276</strain>
    </source>
</reference>